<keyword evidence="4 7" id="KW-0645">Protease</keyword>
<dbReference type="InterPro" id="IPR034164">
    <property type="entry name" value="Pepsin-like_dom"/>
</dbReference>
<protein>
    <submittedName>
        <fullName evidence="7">Acid protease</fullName>
    </submittedName>
</protein>
<proteinExistence type="inferred from homology"/>
<keyword evidence="4" id="KW-0378">Hydrolase</keyword>
<sequence length="415" mass="43066">MLASLLPFVVLSVAAAVAAKPVVIRKSPVTLSVARRINATSAPELLKIDQARAKLLKQQGLAAGKGSASLRKTAKDAIFNLPVTNGAVDYTASVGVGTPPTPYNLIVDTGSSNTWVGAGTAYQQTSSSVDTGEEFLVEYGSGLVFGELFTDTVTLGDLTLTSQGLGVAELAFGFDGVDGILGIGPVDLTDGTTSGGELVPTVLDTALSEGQISSEVIGISFQPTTELSVTNGELTFGGTDSSKYTGDIAYVPVTSTSPASSYVGIDQSITYGSSGTTILSSTAGITDTGTTLVLIASDALANYQAATGAVSDSATGLLKITQEQFDNLESLFFHIGENTYEFTPNAQIWPRSLNTAIGGDADSIYLIVADLGSESGEGLDFIDGFTFLERFYYVWDVENTRVGFATTEFTDATTN</sequence>
<comment type="similarity">
    <text evidence="1 4">Belongs to the peptidase A1 family.</text>
</comment>
<evidence type="ECO:0000256" key="5">
    <source>
        <dbReference type="SAM" id="SignalP"/>
    </source>
</evidence>
<accession>A0A1Y2IF01</accession>
<evidence type="ECO:0000313" key="7">
    <source>
        <dbReference type="EMBL" id="OSC99233.1"/>
    </source>
</evidence>
<dbReference type="InterPro" id="IPR033121">
    <property type="entry name" value="PEPTIDASE_A1"/>
</dbReference>
<dbReference type="CDD" id="cd05471">
    <property type="entry name" value="pepsin_like"/>
    <property type="match status" value="1"/>
</dbReference>
<dbReference type="PRINTS" id="PR00792">
    <property type="entry name" value="PEPSIN"/>
</dbReference>
<keyword evidence="8" id="KW-1185">Reference proteome</keyword>
<dbReference type="EMBL" id="KZ084129">
    <property type="protein sequence ID" value="OSC99233.1"/>
    <property type="molecule type" value="Genomic_DNA"/>
</dbReference>
<name>A0A1Y2IF01_TRAC3</name>
<organism evidence="7 8">
    <name type="scientific">Trametes coccinea (strain BRFM310)</name>
    <name type="common">Pycnoporus coccineus</name>
    <dbReference type="NCBI Taxonomy" id="1353009"/>
    <lineage>
        <taxon>Eukaryota</taxon>
        <taxon>Fungi</taxon>
        <taxon>Dikarya</taxon>
        <taxon>Basidiomycota</taxon>
        <taxon>Agaricomycotina</taxon>
        <taxon>Agaricomycetes</taxon>
        <taxon>Polyporales</taxon>
        <taxon>Polyporaceae</taxon>
        <taxon>Trametes</taxon>
    </lineage>
</organism>
<dbReference type="GO" id="GO:0006508">
    <property type="term" value="P:proteolysis"/>
    <property type="evidence" value="ECO:0007669"/>
    <property type="project" value="UniProtKB-KW"/>
</dbReference>
<keyword evidence="5" id="KW-0732">Signal</keyword>
<dbReference type="Pfam" id="PF00026">
    <property type="entry name" value="Asp"/>
    <property type="match status" value="1"/>
</dbReference>
<dbReference type="PROSITE" id="PS00141">
    <property type="entry name" value="ASP_PROTEASE"/>
    <property type="match status" value="1"/>
</dbReference>
<evidence type="ECO:0000256" key="3">
    <source>
        <dbReference type="PIRSR" id="PIRSR601461-1"/>
    </source>
</evidence>
<dbReference type="Proteomes" id="UP000193067">
    <property type="component" value="Unassembled WGS sequence"/>
</dbReference>
<feature type="active site" evidence="3">
    <location>
        <position position="287"/>
    </location>
</feature>
<dbReference type="STRING" id="1353009.A0A1Y2IF01"/>
<evidence type="ECO:0000256" key="1">
    <source>
        <dbReference type="ARBA" id="ARBA00007447"/>
    </source>
</evidence>
<evidence type="ECO:0000256" key="4">
    <source>
        <dbReference type="RuleBase" id="RU000454"/>
    </source>
</evidence>
<feature type="signal peptide" evidence="5">
    <location>
        <begin position="1"/>
        <end position="19"/>
    </location>
</feature>
<gene>
    <name evidence="7" type="ORF">PYCCODRAFT_1470317</name>
</gene>
<feature type="chain" id="PRO_5012124189" evidence="5">
    <location>
        <begin position="20"/>
        <end position="415"/>
    </location>
</feature>
<dbReference type="PROSITE" id="PS51767">
    <property type="entry name" value="PEPTIDASE_A1"/>
    <property type="match status" value="1"/>
</dbReference>
<evidence type="ECO:0000259" key="6">
    <source>
        <dbReference type="PROSITE" id="PS51767"/>
    </source>
</evidence>
<evidence type="ECO:0000256" key="2">
    <source>
        <dbReference type="ARBA" id="ARBA00022750"/>
    </source>
</evidence>
<dbReference type="InterPro" id="IPR021109">
    <property type="entry name" value="Peptidase_aspartic_dom_sf"/>
</dbReference>
<dbReference type="InterPro" id="IPR001461">
    <property type="entry name" value="Aspartic_peptidase_A1"/>
</dbReference>
<reference evidence="7 8" key="1">
    <citation type="journal article" date="2015" name="Biotechnol. Biofuels">
        <title>Enhanced degradation of softwood versus hardwood by the white-rot fungus Pycnoporus coccineus.</title>
        <authorList>
            <person name="Couturier M."/>
            <person name="Navarro D."/>
            <person name="Chevret D."/>
            <person name="Henrissat B."/>
            <person name="Piumi F."/>
            <person name="Ruiz-Duenas F.J."/>
            <person name="Martinez A.T."/>
            <person name="Grigoriev I.V."/>
            <person name="Riley R."/>
            <person name="Lipzen A."/>
            <person name="Berrin J.G."/>
            <person name="Master E.R."/>
            <person name="Rosso M.N."/>
        </authorList>
    </citation>
    <scope>NUCLEOTIDE SEQUENCE [LARGE SCALE GENOMIC DNA]</scope>
    <source>
        <strain evidence="7 8">BRFM310</strain>
    </source>
</reference>
<dbReference type="OrthoDB" id="660550at2759"/>
<dbReference type="SUPFAM" id="SSF50630">
    <property type="entry name" value="Acid proteases"/>
    <property type="match status" value="1"/>
</dbReference>
<feature type="domain" description="Peptidase A1" evidence="6">
    <location>
        <begin position="90"/>
        <end position="405"/>
    </location>
</feature>
<feature type="active site" evidence="3">
    <location>
        <position position="108"/>
    </location>
</feature>
<dbReference type="Gene3D" id="2.40.70.10">
    <property type="entry name" value="Acid Proteases"/>
    <property type="match status" value="2"/>
</dbReference>
<dbReference type="PANTHER" id="PTHR47966:SF51">
    <property type="entry name" value="BETA-SITE APP-CLEAVING ENZYME, ISOFORM A-RELATED"/>
    <property type="match status" value="1"/>
</dbReference>
<evidence type="ECO:0000313" key="8">
    <source>
        <dbReference type="Proteomes" id="UP000193067"/>
    </source>
</evidence>
<dbReference type="AlphaFoldDB" id="A0A1Y2IF01"/>
<dbReference type="GO" id="GO:0004190">
    <property type="term" value="F:aspartic-type endopeptidase activity"/>
    <property type="evidence" value="ECO:0007669"/>
    <property type="project" value="UniProtKB-KW"/>
</dbReference>
<dbReference type="InterPro" id="IPR001969">
    <property type="entry name" value="Aspartic_peptidase_AS"/>
</dbReference>
<keyword evidence="2 4" id="KW-0064">Aspartyl protease</keyword>
<dbReference type="PANTHER" id="PTHR47966">
    <property type="entry name" value="BETA-SITE APP-CLEAVING ENZYME, ISOFORM A-RELATED"/>
    <property type="match status" value="1"/>
</dbReference>